<dbReference type="SUPFAM" id="SSF56104">
    <property type="entry name" value="SAICAR synthase-like"/>
    <property type="match status" value="1"/>
</dbReference>
<feature type="compositionally biased region" description="Acidic residues" evidence="5">
    <location>
        <begin position="287"/>
        <end position="310"/>
    </location>
</feature>
<reference evidence="6" key="1">
    <citation type="submission" date="2019-10" db="EMBL/GenBank/DDBJ databases">
        <authorList>
            <consortium name="DOE Joint Genome Institute"/>
            <person name="Kuo A."/>
            <person name="Miyauchi S."/>
            <person name="Kiss E."/>
            <person name="Drula E."/>
            <person name="Kohler A."/>
            <person name="Sanchez-Garcia M."/>
            <person name="Andreopoulos B."/>
            <person name="Barry K.W."/>
            <person name="Bonito G."/>
            <person name="Buee M."/>
            <person name="Carver A."/>
            <person name="Chen C."/>
            <person name="Cichocki N."/>
            <person name="Clum A."/>
            <person name="Culley D."/>
            <person name="Crous P.W."/>
            <person name="Fauchery L."/>
            <person name="Girlanda M."/>
            <person name="Hayes R."/>
            <person name="Keri Z."/>
            <person name="LaButti K."/>
            <person name="Lipzen A."/>
            <person name="Lombard V."/>
            <person name="Magnuson J."/>
            <person name="Maillard F."/>
            <person name="Morin E."/>
            <person name="Murat C."/>
            <person name="Nolan M."/>
            <person name="Ohm R."/>
            <person name="Pangilinan J."/>
            <person name="Pereira M."/>
            <person name="Perotto S."/>
            <person name="Peter M."/>
            <person name="Riley R."/>
            <person name="Sitrit Y."/>
            <person name="Stielow B."/>
            <person name="Szollosi G."/>
            <person name="Zifcakova L."/>
            <person name="Stursova M."/>
            <person name="Spatafora J.W."/>
            <person name="Tedersoo L."/>
            <person name="Vaario L.-M."/>
            <person name="Yamada A."/>
            <person name="Yan M."/>
            <person name="Wang P."/>
            <person name="Xu J."/>
            <person name="Bruns T."/>
            <person name="Baldrian P."/>
            <person name="Vilgalys R."/>
            <person name="Henrissat B."/>
            <person name="Grigoriev I.V."/>
            <person name="Hibbett D."/>
            <person name="Nagy L.G."/>
            <person name="Martin F.M."/>
        </authorList>
    </citation>
    <scope>NUCLEOTIDE SEQUENCE</scope>
    <source>
        <strain evidence="6">Prilba</strain>
    </source>
</reference>
<feature type="region of interest" description="Disordered" evidence="5">
    <location>
        <begin position="286"/>
        <end position="311"/>
    </location>
</feature>
<evidence type="ECO:0000256" key="2">
    <source>
        <dbReference type="ARBA" id="ARBA00022679"/>
    </source>
</evidence>
<dbReference type="EMBL" id="WHVB01000003">
    <property type="protein sequence ID" value="KAF8484811.1"/>
    <property type="molecule type" value="Genomic_DNA"/>
</dbReference>
<dbReference type="GO" id="GO:0000824">
    <property type="term" value="F:inositol-1,4,5,6-tetrakisphosphate 3-kinase activity"/>
    <property type="evidence" value="ECO:0007669"/>
    <property type="project" value="TreeGrafter"/>
</dbReference>
<name>A0A9P5N2U7_9AGAM</name>
<keyword evidence="2 4" id="KW-0808">Transferase</keyword>
<dbReference type="InterPro" id="IPR005522">
    <property type="entry name" value="IPK"/>
</dbReference>
<keyword evidence="7" id="KW-1185">Reference proteome</keyword>
<evidence type="ECO:0000313" key="6">
    <source>
        <dbReference type="EMBL" id="KAF8484811.1"/>
    </source>
</evidence>
<dbReference type="Gene3D" id="3.30.470.160">
    <property type="entry name" value="Inositol polyphosphate kinase"/>
    <property type="match status" value="1"/>
</dbReference>
<dbReference type="GO" id="GO:0005737">
    <property type="term" value="C:cytoplasm"/>
    <property type="evidence" value="ECO:0007669"/>
    <property type="project" value="TreeGrafter"/>
</dbReference>
<dbReference type="OrthoDB" id="338650at2759"/>
<evidence type="ECO:0000256" key="4">
    <source>
        <dbReference type="RuleBase" id="RU363090"/>
    </source>
</evidence>
<dbReference type="EC" id="2.7.-.-" evidence="4"/>
<dbReference type="Pfam" id="PF03770">
    <property type="entry name" value="IPK"/>
    <property type="match status" value="2"/>
</dbReference>
<dbReference type="GO" id="GO:0046854">
    <property type="term" value="P:phosphatidylinositol phosphate biosynthetic process"/>
    <property type="evidence" value="ECO:0007669"/>
    <property type="project" value="TreeGrafter"/>
</dbReference>
<dbReference type="GO" id="GO:0032958">
    <property type="term" value="P:inositol phosphate biosynthetic process"/>
    <property type="evidence" value="ECO:0007669"/>
    <property type="project" value="InterPro"/>
</dbReference>
<evidence type="ECO:0000256" key="3">
    <source>
        <dbReference type="ARBA" id="ARBA00022777"/>
    </source>
</evidence>
<dbReference type="GO" id="GO:0005634">
    <property type="term" value="C:nucleus"/>
    <property type="evidence" value="ECO:0007669"/>
    <property type="project" value="TreeGrafter"/>
</dbReference>
<dbReference type="Proteomes" id="UP000759537">
    <property type="component" value="Unassembled WGS sequence"/>
</dbReference>
<sequence>MADNDSTDTSSLTSPTELQPFTYQVGGHEGMQVIGEGSLIVKTVVPLELQFYQNILASPSLAALRRWVPTYLGNLRLEGKNTAEGIASIEGISENEKDEFLENVAHGFRKPNILDIKLGTVLYDEDATPQKRERMENKARYTTSGEAGIRLTGFQVFSNKTRQPLVVPKQYGRSICTAELPAGIARFFPVYDSMPNLCLVPLTYTYHTLSGLPGTETGEQLDVGLPKTLLVPILRSIRKSVQEIRDLLSTMELRLVGSSLLIVYEGDWDRAELGVQWLAEQLASMNTEDEDIEGSEGDEESDEDSSDEGSESPFVVRLIDFAHTRLKPGQGADVGVLKGLDSLLGLLDGRIASIS</sequence>
<gene>
    <name evidence="6" type="ORF">DFH94DRAFT_624663</name>
</gene>
<evidence type="ECO:0000313" key="7">
    <source>
        <dbReference type="Proteomes" id="UP000759537"/>
    </source>
</evidence>
<protein>
    <recommendedName>
        <fullName evidence="4">Kinase</fullName>
        <ecNumber evidence="4">2.7.-.-</ecNumber>
    </recommendedName>
</protein>
<dbReference type="PANTHER" id="PTHR12400">
    <property type="entry name" value="INOSITOL POLYPHOSPHATE KINASE"/>
    <property type="match status" value="1"/>
</dbReference>
<dbReference type="GO" id="GO:0008440">
    <property type="term" value="F:inositol-1,4,5-trisphosphate 3-kinase activity"/>
    <property type="evidence" value="ECO:0007669"/>
    <property type="project" value="TreeGrafter"/>
</dbReference>
<proteinExistence type="inferred from homology"/>
<organism evidence="6 7">
    <name type="scientific">Russula ochroleuca</name>
    <dbReference type="NCBI Taxonomy" id="152965"/>
    <lineage>
        <taxon>Eukaryota</taxon>
        <taxon>Fungi</taxon>
        <taxon>Dikarya</taxon>
        <taxon>Basidiomycota</taxon>
        <taxon>Agaricomycotina</taxon>
        <taxon>Agaricomycetes</taxon>
        <taxon>Russulales</taxon>
        <taxon>Russulaceae</taxon>
        <taxon>Russula</taxon>
    </lineage>
</organism>
<dbReference type="PANTHER" id="PTHR12400:SF108">
    <property type="entry name" value="KINASE"/>
    <property type="match status" value="1"/>
</dbReference>
<comment type="caution">
    <text evidence="6">The sequence shown here is derived from an EMBL/GenBank/DDBJ whole genome shotgun (WGS) entry which is preliminary data.</text>
</comment>
<dbReference type="AlphaFoldDB" id="A0A9P5N2U7"/>
<reference evidence="6" key="2">
    <citation type="journal article" date="2020" name="Nat. Commun.">
        <title>Large-scale genome sequencing of mycorrhizal fungi provides insights into the early evolution of symbiotic traits.</title>
        <authorList>
            <person name="Miyauchi S."/>
            <person name="Kiss E."/>
            <person name="Kuo A."/>
            <person name="Drula E."/>
            <person name="Kohler A."/>
            <person name="Sanchez-Garcia M."/>
            <person name="Morin E."/>
            <person name="Andreopoulos B."/>
            <person name="Barry K.W."/>
            <person name="Bonito G."/>
            <person name="Buee M."/>
            <person name="Carver A."/>
            <person name="Chen C."/>
            <person name="Cichocki N."/>
            <person name="Clum A."/>
            <person name="Culley D."/>
            <person name="Crous P.W."/>
            <person name="Fauchery L."/>
            <person name="Girlanda M."/>
            <person name="Hayes R.D."/>
            <person name="Keri Z."/>
            <person name="LaButti K."/>
            <person name="Lipzen A."/>
            <person name="Lombard V."/>
            <person name="Magnuson J."/>
            <person name="Maillard F."/>
            <person name="Murat C."/>
            <person name="Nolan M."/>
            <person name="Ohm R.A."/>
            <person name="Pangilinan J."/>
            <person name="Pereira M.F."/>
            <person name="Perotto S."/>
            <person name="Peter M."/>
            <person name="Pfister S."/>
            <person name="Riley R."/>
            <person name="Sitrit Y."/>
            <person name="Stielow J.B."/>
            <person name="Szollosi G."/>
            <person name="Zifcakova L."/>
            <person name="Stursova M."/>
            <person name="Spatafora J.W."/>
            <person name="Tedersoo L."/>
            <person name="Vaario L.M."/>
            <person name="Yamada A."/>
            <person name="Yan M."/>
            <person name="Wang P."/>
            <person name="Xu J."/>
            <person name="Bruns T."/>
            <person name="Baldrian P."/>
            <person name="Vilgalys R."/>
            <person name="Dunand C."/>
            <person name="Henrissat B."/>
            <person name="Grigoriev I.V."/>
            <person name="Hibbett D."/>
            <person name="Nagy L.G."/>
            <person name="Martin F.M."/>
        </authorList>
    </citation>
    <scope>NUCLEOTIDE SEQUENCE</scope>
    <source>
        <strain evidence="6">Prilba</strain>
    </source>
</reference>
<keyword evidence="3 4" id="KW-0418">Kinase</keyword>
<evidence type="ECO:0000256" key="5">
    <source>
        <dbReference type="SAM" id="MobiDB-lite"/>
    </source>
</evidence>
<dbReference type="InterPro" id="IPR038286">
    <property type="entry name" value="IPK_sf"/>
</dbReference>
<accession>A0A9P5N2U7</accession>
<evidence type="ECO:0000256" key="1">
    <source>
        <dbReference type="ARBA" id="ARBA00007374"/>
    </source>
</evidence>
<comment type="similarity">
    <text evidence="1 4">Belongs to the inositol phosphokinase (IPK) family.</text>
</comment>